<gene>
    <name evidence="1" type="ORF">PYW08_016599</name>
</gene>
<name>A0ACC2QY36_9NEOP</name>
<organism evidence="1 2">
    <name type="scientific">Mythimna loreyi</name>
    <dbReference type="NCBI Taxonomy" id="667449"/>
    <lineage>
        <taxon>Eukaryota</taxon>
        <taxon>Metazoa</taxon>
        <taxon>Ecdysozoa</taxon>
        <taxon>Arthropoda</taxon>
        <taxon>Hexapoda</taxon>
        <taxon>Insecta</taxon>
        <taxon>Pterygota</taxon>
        <taxon>Neoptera</taxon>
        <taxon>Endopterygota</taxon>
        <taxon>Lepidoptera</taxon>
        <taxon>Glossata</taxon>
        <taxon>Ditrysia</taxon>
        <taxon>Noctuoidea</taxon>
        <taxon>Noctuidae</taxon>
        <taxon>Noctuinae</taxon>
        <taxon>Hadenini</taxon>
        <taxon>Mythimna</taxon>
    </lineage>
</organism>
<sequence length="122" mass="14570">MSLFNFSLVTVNMKTRTFQVIILLSVVTRVLVFDIEYYDLNKSPELFSMFVKEYQKVYKDMIDFLVHYEIFKKNVESINDYNRLHRGLTKVYMDEYADMTEEELQALQDQFDDFGDNTGDNV</sequence>
<evidence type="ECO:0000313" key="2">
    <source>
        <dbReference type="Proteomes" id="UP001231649"/>
    </source>
</evidence>
<comment type="caution">
    <text evidence="1">The sequence shown here is derived from an EMBL/GenBank/DDBJ whole genome shotgun (WGS) entry which is preliminary data.</text>
</comment>
<reference evidence="1" key="1">
    <citation type="submission" date="2023-03" db="EMBL/GenBank/DDBJ databases">
        <title>Chromosome-level genomes of two armyworms, Mythimna separata and Mythimna loreyi, provide insights into the biosynthesis and reception of sex pheromones.</title>
        <authorList>
            <person name="Zhao H."/>
        </authorList>
    </citation>
    <scope>NUCLEOTIDE SEQUENCE</scope>
    <source>
        <strain evidence="1">BeijingLab</strain>
    </source>
</reference>
<dbReference type="Proteomes" id="UP001231649">
    <property type="component" value="Chromosome 9"/>
</dbReference>
<protein>
    <submittedName>
        <fullName evidence="1">Uncharacterized protein</fullName>
    </submittedName>
</protein>
<proteinExistence type="predicted"/>
<evidence type="ECO:0000313" key="1">
    <source>
        <dbReference type="EMBL" id="KAJ8728214.1"/>
    </source>
</evidence>
<keyword evidence="2" id="KW-1185">Reference proteome</keyword>
<dbReference type="EMBL" id="CM056785">
    <property type="protein sequence ID" value="KAJ8728214.1"/>
    <property type="molecule type" value="Genomic_DNA"/>
</dbReference>
<accession>A0ACC2QY36</accession>